<dbReference type="GO" id="GO:0046872">
    <property type="term" value="F:metal ion binding"/>
    <property type="evidence" value="ECO:0007669"/>
    <property type="project" value="InterPro"/>
</dbReference>
<dbReference type="CDD" id="cd00371">
    <property type="entry name" value="HMA"/>
    <property type="match status" value="1"/>
</dbReference>
<dbReference type="Pfam" id="PF00403">
    <property type="entry name" value="HMA"/>
    <property type="match status" value="1"/>
</dbReference>
<evidence type="ECO:0000313" key="3">
    <source>
        <dbReference type="Proteomes" id="UP000017840"/>
    </source>
</evidence>
<dbReference type="AlphaFoldDB" id="V4GTT4"/>
<feature type="domain" description="HMA" evidence="1">
    <location>
        <begin position="1"/>
        <end position="64"/>
    </location>
</feature>
<sequence>MSQTLSVHGMSCADCEATVTDALEGVDGVRDASADRESETATVEGDADTLDLIAAVEDAGYEADSA</sequence>
<protein>
    <submittedName>
        <fullName evidence="2">Heavy metal transport/detoxification protein</fullName>
    </submittedName>
</protein>
<evidence type="ECO:0000259" key="1">
    <source>
        <dbReference type="PROSITE" id="PS50846"/>
    </source>
</evidence>
<dbReference type="eggNOG" id="arCOG02764">
    <property type="taxonomic scope" value="Archaea"/>
</dbReference>
<dbReference type="InterPro" id="IPR006121">
    <property type="entry name" value="HMA_dom"/>
</dbReference>
<evidence type="ECO:0000313" key="2">
    <source>
        <dbReference type="EMBL" id="ESP88531.1"/>
    </source>
</evidence>
<dbReference type="InterPro" id="IPR036163">
    <property type="entry name" value="HMA_dom_sf"/>
</dbReference>
<dbReference type="STRING" id="1324957.K933_08727"/>
<gene>
    <name evidence="2" type="ORF">K933_08727</name>
</gene>
<dbReference type="PROSITE" id="PS50846">
    <property type="entry name" value="HMA_2"/>
    <property type="match status" value="1"/>
</dbReference>
<accession>V4GTT4</accession>
<proteinExistence type="predicted"/>
<reference evidence="2 3" key="1">
    <citation type="journal article" date="2013" name="Genome Announc.">
        <title>Draft Genome Sequence of 'Candidatus Halobonum tyrrellensis' Strain G22, Isolated from the Hypersaline Waters of Lake Tyrrell, Australia.</title>
        <authorList>
            <person name="Ugalde J.A."/>
            <person name="Narasingarao P."/>
            <person name="Kuo S."/>
            <person name="Podell S."/>
            <person name="Allen E.E."/>
        </authorList>
    </citation>
    <scope>NUCLEOTIDE SEQUENCE [LARGE SCALE GENOMIC DNA]</scope>
    <source>
        <strain evidence="2 3">G22</strain>
    </source>
</reference>
<dbReference type="SUPFAM" id="SSF55008">
    <property type="entry name" value="HMA, heavy metal-associated domain"/>
    <property type="match status" value="1"/>
</dbReference>
<keyword evidence="3" id="KW-1185">Reference proteome</keyword>
<organism evidence="2 3">
    <name type="scientific">Candidatus Halobonum tyrrellensis G22</name>
    <dbReference type="NCBI Taxonomy" id="1324957"/>
    <lineage>
        <taxon>Archaea</taxon>
        <taxon>Methanobacteriati</taxon>
        <taxon>Methanobacteriota</taxon>
        <taxon>Stenosarchaea group</taxon>
        <taxon>Halobacteria</taxon>
        <taxon>Halobacteriales</taxon>
        <taxon>Haloferacaceae</taxon>
        <taxon>Candidatus Halobonum</taxon>
    </lineage>
</organism>
<dbReference type="RefSeq" id="WP_023394330.1">
    <property type="nucleotide sequence ID" value="NZ_ASGZ01000028.1"/>
</dbReference>
<dbReference type="EMBL" id="ASGZ01000028">
    <property type="protein sequence ID" value="ESP88531.1"/>
    <property type="molecule type" value="Genomic_DNA"/>
</dbReference>
<name>V4GTT4_9EURY</name>
<dbReference type="Proteomes" id="UP000017840">
    <property type="component" value="Unassembled WGS sequence"/>
</dbReference>
<comment type="caution">
    <text evidence="2">The sequence shown here is derived from an EMBL/GenBank/DDBJ whole genome shotgun (WGS) entry which is preliminary data.</text>
</comment>
<dbReference type="Gene3D" id="3.30.70.100">
    <property type="match status" value="1"/>
</dbReference>